<dbReference type="Pfam" id="PF13927">
    <property type="entry name" value="Ig_3"/>
    <property type="match status" value="1"/>
</dbReference>
<evidence type="ECO:0000256" key="2">
    <source>
        <dbReference type="ARBA" id="ARBA00022737"/>
    </source>
</evidence>
<dbReference type="PROSITE" id="PS50853">
    <property type="entry name" value="FN3"/>
    <property type="match status" value="1"/>
</dbReference>
<dbReference type="InterPro" id="IPR003599">
    <property type="entry name" value="Ig_sub"/>
</dbReference>
<organism evidence="9 10">
    <name type="scientific">Desmophyllum pertusum</name>
    <dbReference type="NCBI Taxonomy" id="174260"/>
    <lineage>
        <taxon>Eukaryota</taxon>
        <taxon>Metazoa</taxon>
        <taxon>Cnidaria</taxon>
        <taxon>Anthozoa</taxon>
        <taxon>Hexacorallia</taxon>
        <taxon>Scleractinia</taxon>
        <taxon>Caryophylliina</taxon>
        <taxon>Caryophylliidae</taxon>
        <taxon>Desmophyllum</taxon>
    </lineage>
</organism>
<dbReference type="InterPro" id="IPR007110">
    <property type="entry name" value="Ig-like_dom"/>
</dbReference>
<evidence type="ECO:0000313" key="9">
    <source>
        <dbReference type="EMBL" id="KAJ7333120.1"/>
    </source>
</evidence>
<dbReference type="SMART" id="SM00408">
    <property type="entry name" value="IGc2"/>
    <property type="match status" value="2"/>
</dbReference>
<dbReference type="GO" id="GO:0004674">
    <property type="term" value="F:protein serine/threonine kinase activity"/>
    <property type="evidence" value="ECO:0007669"/>
    <property type="project" value="UniProtKB-EC"/>
</dbReference>
<evidence type="ECO:0000313" key="10">
    <source>
        <dbReference type="Proteomes" id="UP001163046"/>
    </source>
</evidence>
<protein>
    <submittedName>
        <fullName evidence="9">Immunoglobulin like</fullName>
        <ecNumber evidence="9">2.7.11.1</ecNumber>
    </submittedName>
</protein>
<dbReference type="AlphaFoldDB" id="A0A9W9YC94"/>
<feature type="domain" description="Ig-like" evidence="7">
    <location>
        <begin position="29"/>
        <end position="112"/>
    </location>
</feature>
<dbReference type="CDD" id="cd00063">
    <property type="entry name" value="FN3"/>
    <property type="match status" value="1"/>
</dbReference>
<keyword evidence="10" id="KW-1185">Reference proteome</keyword>
<proteinExistence type="predicted"/>
<dbReference type="EMBL" id="MU827787">
    <property type="protein sequence ID" value="KAJ7333120.1"/>
    <property type="molecule type" value="Genomic_DNA"/>
</dbReference>
<dbReference type="SMART" id="SM00409">
    <property type="entry name" value="IG"/>
    <property type="match status" value="2"/>
</dbReference>
<keyword evidence="1 6" id="KW-0732">Signal</keyword>
<dbReference type="InterPro" id="IPR051170">
    <property type="entry name" value="Neural/epithelial_adhesion"/>
</dbReference>
<dbReference type="PROSITE" id="PS50835">
    <property type="entry name" value="IG_LIKE"/>
    <property type="match status" value="2"/>
</dbReference>
<dbReference type="SUPFAM" id="SSF48726">
    <property type="entry name" value="Immunoglobulin"/>
    <property type="match status" value="2"/>
</dbReference>
<gene>
    <name evidence="9" type="primary">unc-22_1</name>
    <name evidence="9" type="ORF">OS493_018295</name>
</gene>
<dbReference type="InterPro" id="IPR036179">
    <property type="entry name" value="Ig-like_dom_sf"/>
</dbReference>
<dbReference type="InterPro" id="IPR003598">
    <property type="entry name" value="Ig_sub2"/>
</dbReference>
<comment type="caution">
    <text evidence="9">The sequence shown here is derived from an EMBL/GenBank/DDBJ whole genome shotgun (WGS) entry which is preliminary data.</text>
</comment>
<feature type="signal peptide" evidence="6">
    <location>
        <begin position="1"/>
        <end position="29"/>
    </location>
</feature>
<evidence type="ECO:0000256" key="6">
    <source>
        <dbReference type="SAM" id="SignalP"/>
    </source>
</evidence>
<dbReference type="OrthoDB" id="6159398at2759"/>
<dbReference type="InterPro" id="IPR036116">
    <property type="entry name" value="FN3_sf"/>
</dbReference>
<keyword evidence="9" id="KW-0808">Transferase</keyword>
<dbReference type="EC" id="2.7.11.1" evidence="9"/>
<evidence type="ECO:0000256" key="4">
    <source>
        <dbReference type="ARBA" id="ARBA00023319"/>
    </source>
</evidence>
<sequence>MYNCGMCKSSLIRLLVVFISFYWTTNCEGTVSVLRGRHFAPEGDKTSINCNVTDEEFIGWFDSSGQKITSNPSQRVHVRANGSMKYLEIKIVNKSDRGTYECRGNTNKTQVMLLVEYAPVLIRDKSSTKTIFSSLDSNEEVTLICTFDGFPDPEVKFQMAGVELNSSGIISRSGFASYKFRVRSQNDFGFYACVARNSRGQETHYIEVYESGAPEPPNNMHVSPACDRIDVTWDASRKDGGSAVTGYTIELQRGGDTVESEVSVERKSSHKLKKPGERNAI</sequence>
<evidence type="ECO:0000256" key="1">
    <source>
        <dbReference type="ARBA" id="ARBA00022729"/>
    </source>
</evidence>
<feature type="chain" id="PRO_5040766065" evidence="6">
    <location>
        <begin position="30"/>
        <end position="281"/>
    </location>
</feature>
<feature type="domain" description="Fibronectin type-III" evidence="8">
    <location>
        <begin position="213"/>
        <end position="281"/>
    </location>
</feature>
<keyword evidence="4" id="KW-0393">Immunoglobulin domain</keyword>
<dbReference type="Pfam" id="PF07679">
    <property type="entry name" value="I-set"/>
    <property type="match status" value="1"/>
</dbReference>
<keyword evidence="3" id="KW-1015">Disulfide bond</keyword>
<dbReference type="InterPro" id="IPR013098">
    <property type="entry name" value="Ig_I-set"/>
</dbReference>
<dbReference type="Proteomes" id="UP001163046">
    <property type="component" value="Unassembled WGS sequence"/>
</dbReference>
<dbReference type="Gene3D" id="2.60.40.10">
    <property type="entry name" value="Immunoglobulins"/>
    <property type="match status" value="3"/>
</dbReference>
<evidence type="ECO:0000256" key="5">
    <source>
        <dbReference type="SAM" id="MobiDB-lite"/>
    </source>
</evidence>
<dbReference type="PANTHER" id="PTHR12231">
    <property type="entry name" value="CTX-RELATED TYPE I TRANSMEMBRANE PROTEIN"/>
    <property type="match status" value="1"/>
</dbReference>
<accession>A0A9W9YC94</accession>
<evidence type="ECO:0000256" key="3">
    <source>
        <dbReference type="ARBA" id="ARBA00023157"/>
    </source>
</evidence>
<feature type="region of interest" description="Disordered" evidence="5">
    <location>
        <begin position="259"/>
        <end position="281"/>
    </location>
</feature>
<dbReference type="InterPro" id="IPR003961">
    <property type="entry name" value="FN3_dom"/>
</dbReference>
<keyword evidence="2" id="KW-0677">Repeat</keyword>
<dbReference type="SUPFAM" id="SSF49265">
    <property type="entry name" value="Fibronectin type III"/>
    <property type="match status" value="1"/>
</dbReference>
<evidence type="ECO:0000259" key="7">
    <source>
        <dbReference type="PROSITE" id="PS50835"/>
    </source>
</evidence>
<reference evidence="9" key="1">
    <citation type="submission" date="2023-01" db="EMBL/GenBank/DDBJ databases">
        <title>Genome assembly of the deep-sea coral Lophelia pertusa.</title>
        <authorList>
            <person name="Herrera S."/>
            <person name="Cordes E."/>
        </authorList>
    </citation>
    <scope>NUCLEOTIDE SEQUENCE</scope>
    <source>
        <strain evidence="9">USNM1676648</strain>
        <tissue evidence="9">Polyp</tissue>
    </source>
</reference>
<dbReference type="PANTHER" id="PTHR12231:SF253">
    <property type="entry name" value="DPR-INTERACTING PROTEIN ETA, ISOFORM B-RELATED"/>
    <property type="match status" value="1"/>
</dbReference>
<name>A0A9W9YC94_9CNID</name>
<evidence type="ECO:0000259" key="8">
    <source>
        <dbReference type="PROSITE" id="PS50853"/>
    </source>
</evidence>
<dbReference type="InterPro" id="IPR013783">
    <property type="entry name" value="Ig-like_fold"/>
</dbReference>
<feature type="domain" description="Ig-like" evidence="7">
    <location>
        <begin position="119"/>
        <end position="209"/>
    </location>
</feature>